<gene>
    <name evidence="1" type="ORF">MARI151_60606</name>
</gene>
<sequence length="147" mass="16632">MMNQNIPLNYFIMNYKILATSLSQNDATIQVKESIIAFGTTTKTANTLPNPAELFLSSFAACLLKNVERFSVMMKFNYEKTALEVTAARFENPPRMDDIMYTLTIYSNEDKLNVSLLKKNIEKYGTIYNTVKQTCSISGNIKIITTS</sequence>
<evidence type="ECO:0000313" key="1">
    <source>
        <dbReference type="EMBL" id="VXC30237.1"/>
    </source>
</evidence>
<organism evidence="1 2">
    <name type="scientific">Maribacter litoralis</name>
    <dbReference type="NCBI Taxonomy" id="2059726"/>
    <lineage>
        <taxon>Bacteria</taxon>
        <taxon>Pseudomonadati</taxon>
        <taxon>Bacteroidota</taxon>
        <taxon>Flavobacteriia</taxon>
        <taxon>Flavobacteriales</taxon>
        <taxon>Flavobacteriaceae</taxon>
        <taxon>Maribacter</taxon>
    </lineage>
</organism>
<keyword evidence="2" id="KW-1185">Reference proteome</keyword>
<protein>
    <submittedName>
        <fullName evidence="1">Osmotically inducible protein C</fullName>
    </submittedName>
</protein>
<evidence type="ECO:0000313" key="2">
    <source>
        <dbReference type="Proteomes" id="UP000430202"/>
    </source>
</evidence>
<name>A0A653XJH0_9FLAO</name>
<dbReference type="Proteomes" id="UP000430202">
    <property type="component" value="Unassembled WGS sequence"/>
</dbReference>
<reference evidence="1 2" key="1">
    <citation type="submission" date="2019-10" db="EMBL/GenBank/DDBJ databases">
        <authorList>
            <person name="Karimi E."/>
        </authorList>
    </citation>
    <scope>NUCLEOTIDE SEQUENCE [LARGE SCALE GENOMIC DNA]</scope>
    <source>
        <strain evidence="1">Maribacter sp. 151</strain>
    </source>
</reference>
<dbReference type="Pfam" id="PF02566">
    <property type="entry name" value="OsmC"/>
    <property type="match status" value="1"/>
</dbReference>
<dbReference type="InterPro" id="IPR003718">
    <property type="entry name" value="OsmC/Ohr_fam"/>
</dbReference>
<dbReference type="InterPro" id="IPR036102">
    <property type="entry name" value="OsmC/Ohrsf"/>
</dbReference>
<dbReference type="Gene3D" id="3.30.300.20">
    <property type="match status" value="1"/>
</dbReference>
<dbReference type="SUPFAM" id="SSF82784">
    <property type="entry name" value="OsmC-like"/>
    <property type="match status" value="1"/>
</dbReference>
<proteinExistence type="predicted"/>
<dbReference type="AlphaFoldDB" id="A0A653XJH0"/>
<dbReference type="InterPro" id="IPR015946">
    <property type="entry name" value="KH_dom-like_a/b"/>
</dbReference>
<accession>A0A653XJH0</accession>
<dbReference type="EMBL" id="CABWLR010000006">
    <property type="protein sequence ID" value="VXC30237.1"/>
    <property type="molecule type" value="Genomic_DNA"/>
</dbReference>